<keyword evidence="1" id="KW-0472">Membrane</keyword>
<evidence type="ECO:0000313" key="3">
    <source>
        <dbReference type="Proteomes" id="UP001501074"/>
    </source>
</evidence>
<reference evidence="3" key="1">
    <citation type="journal article" date="2019" name="Int. J. Syst. Evol. Microbiol.">
        <title>The Global Catalogue of Microorganisms (GCM) 10K type strain sequencing project: providing services to taxonomists for standard genome sequencing and annotation.</title>
        <authorList>
            <consortium name="The Broad Institute Genomics Platform"/>
            <consortium name="The Broad Institute Genome Sequencing Center for Infectious Disease"/>
            <person name="Wu L."/>
            <person name="Ma J."/>
        </authorList>
    </citation>
    <scope>NUCLEOTIDE SEQUENCE [LARGE SCALE GENOMIC DNA]</scope>
    <source>
        <strain evidence="3">JCM 16902</strain>
    </source>
</reference>
<organism evidence="2 3">
    <name type="scientific">Kineosporia mesophila</name>
    <dbReference type="NCBI Taxonomy" id="566012"/>
    <lineage>
        <taxon>Bacteria</taxon>
        <taxon>Bacillati</taxon>
        <taxon>Actinomycetota</taxon>
        <taxon>Actinomycetes</taxon>
        <taxon>Kineosporiales</taxon>
        <taxon>Kineosporiaceae</taxon>
        <taxon>Kineosporia</taxon>
    </lineage>
</organism>
<protein>
    <recommendedName>
        <fullName evidence="4">DUF3618 domain-containing protein</fullName>
    </recommendedName>
</protein>
<dbReference type="InterPro" id="IPR022062">
    <property type="entry name" value="DUF3618"/>
</dbReference>
<keyword evidence="3" id="KW-1185">Reference proteome</keyword>
<dbReference type="Pfam" id="PF12277">
    <property type="entry name" value="DUF3618"/>
    <property type="match status" value="1"/>
</dbReference>
<accession>A0ABP6Z277</accession>
<dbReference type="EMBL" id="BAAAZO010000001">
    <property type="protein sequence ID" value="GAA3594757.1"/>
    <property type="molecule type" value="Genomic_DNA"/>
</dbReference>
<proteinExistence type="predicted"/>
<sequence length="158" mass="17144">MSDENGSRSADEIREDIDHTRDELANTVEALTARADVKTRATEKAHQVQDTARTKAQEVQGAARVKAQELKAKAGEVQQTAKVQAVAAKTAVTEQSKVTGEQARAKAGQARVIATEKAHVAQEAVQQQHRERPWLIPAVGGAAAFLTGLFVWLRRRGN</sequence>
<keyword evidence="1" id="KW-1133">Transmembrane helix</keyword>
<evidence type="ECO:0000256" key="1">
    <source>
        <dbReference type="SAM" id="Phobius"/>
    </source>
</evidence>
<feature type="transmembrane region" description="Helical" evidence="1">
    <location>
        <begin position="134"/>
        <end position="153"/>
    </location>
</feature>
<dbReference type="Proteomes" id="UP001501074">
    <property type="component" value="Unassembled WGS sequence"/>
</dbReference>
<evidence type="ECO:0008006" key="4">
    <source>
        <dbReference type="Google" id="ProtNLM"/>
    </source>
</evidence>
<comment type="caution">
    <text evidence="2">The sequence shown here is derived from an EMBL/GenBank/DDBJ whole genome shotgun (WGS) entry which is preliminary data.</text>
</comment>
<name>A0ABP6Z277_9ACTN</name>
<dbReference type="RefSeq" id="WP_231484250.1">
    <property type="nucleotide sequence ID" value="NZ_BAAAZO010000001.1"/>
</dbReference>
<keyword evidence="1" id="KW-0812">Transmembrane</keyword>
<gene>
    <name evidence="2" type="ORF">GCM10022223_07310</name>
</gene>
<evidence type="ECO:0000313" key="2">
    <source>
        <dbReference type="EMBL" id="GAA3594757.1"/>
    </source>
</evidence>